<dbReference type="eggNOG" id="COG3385">
    <property type="taxonomic scope" value="Bacteria"/>
</dbReference>
<evidence type="ECO:0000313" key="3">
    <source>
        <dbReference type="EMBL" id="AFY82431.1"/>
    </source>
</evidence>
<dbReference type="InterPro" id="IPR002559">
    <property type="entry name" value="Transposase_11"/>
</dbReference>
<name>K9TJU9_9CYAN</name>
<dbReference type="PATRIC" id="fig|56110.3.peg.3370"/>
<sequence>MDSILTPAIALVNVLLNIMPSIYQRDSIQALFGLFLEGNGYPLPQHCKNKSASALSRFLNHYNWSTRAVIKAVRADIVAQIKTLAPTGRRPILYLILDMTTLEKVGQFTGLNNLIRVYNGKRGLHLLVLYILLGERRLPWGFKVYRGKDETPPVQLAIRLLNTLPQSLKTRFEIRILADTAFGSIDFLKWINQHKNYHGIVGIRKDRRLSDGIRVSEVSKRGQQVVLHGIDFPVTLSWYWVKKENGQKEKRFVISTKPLSAVYITMLGRRRWNIEGFFKVAKHRFGLHRFGQGTLKGVYRWIILSMIAYLLAHYACLWSGSTTRTDWGEASKLAKETLFPRLVLRMLLIEIKEKAWIARQQGLDIRITTTRPCLAN</sequence>
<feature type="transmembrane region" description="Helical" evidence="1">
    <location>
        <begin position="298"/>
        <end position="317"/>
    </location>
</feature>
<keyword evidence="1" id="KW-0472">Membrane</keyword>
<evidence type="ECO:0000313" key="4">
    <source>
        <dbReference type="Proteomes" id="UP000010367"/>
    </source>
</evidence>
<reference evidence="3 4" key="1">
    <citation type="submission" date="2012-06" db="EMBL/GenBank/DDBJ databases">
        <title>Finished chromosome of genome of Oscillatoria acuminata PCC 6304.</title>
        <authorList>
            <consortium name="US DOE Joint Genome Institute"/>
            <person name="Gugger M."/>
            <person name="Coursin T."/>
            <person name="Rippka R."/>
            <person name="Tandeau De Marsac N."/>
            <person name="Huntemann M."/>
            <person name="Wei C.-L."/>
            <person name="Han J."/>
            <person name="Detter J.C."/>
            <person name="Han C."/>
            <person name="Tapia R."/>
            <person name="Davenport K."/>
            <person name="Daligault H."/>
            <person name="Erkkila T."/>
            <person name="Gu W."/>
            <person name="Munk A.C.C."/>
            <person name="Teshima H."/>
            <person name="Xu Y."/>
            <person name="Chain P."/>
            <person name="Chen A."/>
            <person name="Krypides N."/>
            <person name="Mavromatis K."/>
            <person name="Markowitz V."/>
            <person name="Szeto E."/>
            <person name="Ivanova N."/>
            <person name="Mikhailova N."/>
            <person name="Ovchinnikova G."/>
            <person name="Pagani I."/>
            <person name="Pati A."/>
            <person name="Goodwin L."/>
            <person name="Peters L."/>
            <person name="Pitluck S."/>
            <person name="Woyke T."/>
            <person name="Kerfeld C."/>
        </authorList>
    </citation>
    <scope>NUCLEOTIDE SEQUENCE [LARGE SCALE GENOMIC DNA]</scope>
    <source>
        <strain evidence="3 4">PCC 6304</strain>
    </source>
</reference>
<gene>
    <name evidence="3" type="ORF">Oscil6304_2829</name>
</gene>
<proteinExistence type="predicted"/>
<dbReference type="SUPFAM" id="SSF53098">
    <property type="entry name" value="Ribonuclease H-like"/>
    <property type="match status" value="1"/>
</dbReference>
<dbReference type="OrthoDB" id="527031at2"/>
<dbReference type="GO" id="GO:0004803">
    <property type="term" value="F:transposase activity"/>
    <property type="evidence" value="ECO:0007669"/>
    <property type="project" value="InterPro"/>
</dbReference>
<keyword evidence="4" id="KW-1185">Reference proteome</keyword>
<dbReference type="InParanoid" id="K9TJU9"/>
<feature type="domain" description="Transposase IS4-like" evidence="2">
    <location>
        <begin position="95"/>
        <end position="311"/>
    </location>
</feature>
<protein>
    <submittedName>
        <fullName evidence="3">Transposase family protein</fullName>
    </submittedName>
</protein>
<accession>K9TJU9</accession>
<dbReference type="KEGG" id="oac:Oscil6304_2829"/>
<dbReference type="GO" id="GO:0003677">
    <property type="term" value="F:DNA binding"/>
    <property type="evidence" value="ECO:0007669"/>
    <property type="project" value="InterPro"/>
</dbReference>
<dbReference type="HOGENOM" id="CLU_064472_1_0_3"/>
<organism evidence="3 4">
    <name type="scientific">Oscillatoria acuminata PCC 6304</name>
    <dbReference type="NCBI Taxonomy" id="56110"/>
    <lineage>
        <taxon>Bacteria</taxon>
        <taxon>Bacillati</taxon>
        <taxon>Cyanobacteriota</taxon>
        <taxon>Cyanophyceae</taxon>
        <taxon>Oscillatoriophycideae</taxon>
        <taxon>Oscillatoriales</taxon>
        <taxon>Oscillatoriaceae</taxon>
        <taxon>Oscillatoria</taxon>
    </lineage>
</organism>
<dbReference type="EMBL" id="CP003607">
    <property type="protein sequence ID" value="AFY82431.1"/>
    <property type="molecule type" value="Genomic_DNA"/>
</dbReference>
<dbReference type="Proteomes" id="UP000010367">
    <property type="component" value="Chromosome"/>
</dbReference>
<dbReference type="AlphaFoldDB" id="K9TJU9"/>
<dbReference type="GO" id="GO:0006313">
    <property type="term" value="P:DNA transposition"/>
    <property type="evidence" value="ECO:0007669"/>
    <property type="project" value="InterPro"/>
</dbReference>
<keyword evidence="1" id="KW-0812">Transmembrane</keyword>
<evidence type="ECO:0000259" key="2">
    <source>
        <dbReference type="Pfam" id="PF01609"/>
    </source>
</evidence>
<evidence type="ECO:0000256" key="1">
    <source>
        <dbReference type="SAM" id="Phobius"/>
    </source>
</evidence>
<keyword evidence="1" id="KW-1133">Transmembrane helix</keyword>
<dbReference type="InterPro" id="IPR012337">
    <property type="entry name" value="RNaseH-like_sf"/>
</dbReference>
<dbReference type="Pfam" id="PF01609">
    <property type="entry name" value="DDE_Tnp_1"/>
    <property type="match status" value="1"/>
</dbReference>